<evidence type="ECO:0000313" key="3">
    <source>
        <dbReference type="EMBL" id="KAI1889325.1"/>
    </source>
</evidence>
<dbReference type="GO" id="GO:0001227">
    <property type="term" value="F:DNA-binding transcription repressor activity, RNA polymerase II-specific"/>
    <property type="evidence" value="ECO:0007669"/>
    <property type="project" value="InterPro"/>
</dbReference>
<sequence>MKKPSATQKSKKPTLAVCPIAHEVSSSSVQLPLKQAQKEGLSSEANQQLGFPDGCRKQHMKVTPQANQQPDLKQERDILHTTKSGNARDVIKEPLSLVSSQSADEDDDFVVVNHSDIQISQRIDQVYSQLSKQLKEQHEKCIMNSRRFSHLGNITETMKFEKMAEGCKKNMEILALSQAQGWDPPKYFFEERTYNTTRMFPELSSTEMVVTIVRGMNLPAPRGLSAQHLNSFVKFEFPYPNAEQPQSHKTTVVRNTSSPEYNQSFTLTINRNHRGFRRVIQSKGLKLEVLHKGGFLRSDKPLGSALLKLEKLETGVNCERSLR</sequence>
<dbReference type="AlphaFoldDB" id="A0A8T3D3E8"/>
<dbReference type="Pfam" id="PF00168">
    <property type="entry name" value="C2"/>
    <property type="match status" value="1"/>
</dbReference>
<feature type="region of interest" description="Disordered" evidence="1">
    <location>
        <begin position="25"/>
        <end position="44"/>
    </location>
</feature>
<proteinExistence type="predicted"/>
<dbReference type="Proteomes" id="UP000829720">
    <property type="component" value="Unassembled WGS sequence"/>
</dbReference>
<gene>
    <name evidence="3" type="ORF">AGOR_G00178090</name>
</gene>
<evidence type="ECO:0000259" key="2">
    <source>
        <dbReference type="PROSITE" id="PS50004"/>
    </source>
</evidence>
<dbReference type="Gene3D" id="2.60.40.150">
    <property type="entry name" value="C2 domain"/>
    <property type="match status" value="1"/>
</dbReference>
<keyword evidence="4" id="KW-1185">Reference proteome</keyword>
<dbReference type="InterPro" id="IPR039725">
    <property type="entry name" value="CC2D1A/B"/>
</dbReference>
<organism evidence="3 4">
    <name type="scientific">Albula goreensis</name>
    <dbReference type="NCBI Taxonomy" id="1534307"/>
    <lineage>
        <taxon>Eukaryota</taxon>
        <taxon>Metazoa</taxon>
        <taxon>Chordata</taxon>
        <taxon>Craniata</taxon>
        <taxon>Vertebrata</taxon>
        <taxon>Euteleostomi</taxon>
        <taxon>Actinopterygii</taxon>
        <taxon>Neopterygii</taxon>
        <taxon>Teleostei</taxon>
        <taxon>Albuliformes</taxon>
        <taxon>Albulidae</taxon>
        <taxon>Albula</taxon>
    </lineage>
</organism>
<dbReference type="InterPro" id="IPR000008">
    <property type="entry name" value="C2_dom"/>
</dbReference>
<dbReference type="InterPro" id="IPR035892">
    <property type="entry name" value="C2_domain_sf"/>
</dbReference>
<feature type="domain" description="C2" evidence="2">
    <location>
        <begin position="189"/>
        <end position="322"/>
    </location>
</feature>
<dbReference type="SUPFAM" id="SSF49562">
    <property type="entry name" value="C2 domain (Calcium/lipid-binding domain, CaLB)"/>
    <property type="match status" value="1"/>
</dbReference>
<comment type="caution">
    <text evidence="3">The sequence shown here is derived from an EMBL/GenBank/DDBJ whole genome shotgun (WGS) entry which is preliminary data.</text>
</comment>
<dbReference type="PANTHER" id="PTHR13076:SF5">
    <property type="entry name" value="COILED-COIL AND C2 DOMAIN-CONTAINING PROTEIN 1B"/>
    <property type="match status" value="1"/>
</dbReference>
<dbReference type="PANTHER" id="PTHR13076">
    <property type="entry name" value="COILED-COIL AND C2 DOMAIN-CONTAINING PROTEIN 1-LIKE"/>
    <property type="match status" value="1"/>
</dbReference>
<dbReference type="EMBL" id="JAERUA010000016">
    <property type="protein sequence ID" value="KAI1889325.1"/>
    <property type="molecule type" value="Genomic_DNA"/>
</dbReference>
<dbReference type="FunFam" id="2.60.40.150:FF:000264">
    <property type="entry name" value="Coiled-coil and C2 domain containing 1B"/>
    <property type="match status" value="1"/>
</dbReference>
<protein>
    <recommendedName>
        <fullName evidence="2">C2 domain-containing protein</fullName>
    </recommendedName>
</protein>
<dbReference type="PROSITE" id="PS50004">
    <property type="entry name" value="C2"/>
    <property type="match status" value="1"/>
</dbReference>
<evidence type="ECO:0000256" key="1">
    <source>
        <dbReference type="SAM" id="MobiDB-lite"/>
    </source>
</evidence>
<dbReference type="SMART" id="SM00239">
    <property type="entry name" value="C2"/>
    <property type="match status" value="1"/>
</dbReference>
<accession>A0A8T3D3E8</accession>
<reference evidence="3" key="1">
    <citation type="submission" date="2021-01" db="EMBL/GenBank/DDBJ databases">
        <authorList>
            <person name="Zahm M."/>
            <person name="Roques C."/>
            <person name="Cabau C."/>
            <person name="Klopp C."/>
            <person name="Donnadieu C."/>
            <person name="Jouanno E."/>
            <person name="Lampietro C."/>
            <person name="Louis A."/>
            <person name="Herpin A."/>
            <person name="Echchiki A."/>
            <person name="Berthelot C."/>
            <person name="Parey E."/>
            <person name="Roest-Crollius H."/>
            <person name="Braasch I."/>
            <person name="Postlethwait J."/>
            <person name="Bobe J."/>
            <person name="Montfort J."/>
            <person name="Bouchez O."/>
            <person name="Begum T."/>
            <person name="Mejri S."/>
            <person name="Adams A."/>
            <person name="Chen W.-J."/>
            <person name="Guiguen Y."/>
        </authorList>
    </citation>
    <scope>NUCLEOTIDE SEQUENCE</scope>
    <source>
        <tissue evidence="3">Blood</tissue>
    </source>
</reference>
<evidence type="ECO:0000313" key="4">
    <source>
        <dbReference type="Proteomes" id="UP000829720"/>
    </source>
</evidence>
<name>A0A8T3D3E8_9TELE</name>
<dbReference type="OrthoDB" id="19996at2759"/>